<keyword evidence="3" id="KW-1185">Reference proteome</keyword>
<proteinExistence type="predicted"/>
<sequence length="45" mass="5035">MPVVKKLRQPSETERFEPGGNQFDRQSNAVEVSTYVGNDGRILIA</sequence>
<evidence type="ECO:0000256" key="1">
    <source>
        <dbReference type="SAM" id="MobiDB-lite"/>
    </source>
</evidence>
<gene>
    <name evidence="2" type="ORF">RW095_01905</name>
</gene>
<protein>
    <submittedName>
        <fullName evidence="2">Uncharacterized protein</fullName>
    </submittedName>
</protein>
<evidence type="ECO:0000313" key="2">
    <source>
        <dbReference type="EMBL" id="WOD14279.1"/>
    </source>
</evidence>
<evidence type="ECO:0000313" key="3">
    <source>
        <dbReference type="Proteomes" id="UP001302652"/>
    </source>
</evidence>
<feature type="region of interest" description="Disordered" evidence="1">
    <location>
        <begin position="1"/>
        <end position="28"/>
    </location>
</feature>
<dbReference type="EMBL" id="CP136511">
    <property type="protein sequence ID" value="WOD14279.1"/>
    <property type="molecule type" value="Genomic_DNA"/>
</dbReference>
<accession>A0ABZ0ECN4</accession>
<reference evidence="2 3" key="1">
    <citation type="submission" date="2023-10" db="EMBL/GenBank/DDBJ databases">
        <title>Surface-active antibiotics is a multifunctional adaptation for post-fire microbes.</title>
        <authorList>
            <person name="Liu M.D."/>
            <person name="Du Y."/>
            <person name="Koupaei S.K."/>
            <person name="Kim N.R."/>
            <person name="Zhang W."/>
            <person name="Traxler M.F."/>
        </authorList>
    </citation>
    <scope>NUCLEOTIDE SEQUENCE [LARGE SCALE GENOMIC DNA]</scope>
    <source>
        <strain evidence="2 3">F3</strain>
    </source>
</reference>
<dbReference type="Proteomes" id="UP001302652">
    <property type="component" value="Chromosome 3"/>
</dbReference>
<name>A0ABZ0ECN4_9BURK</name>
<organism evidence="2 3">
    <name type="scientific">Paraburkholderia kirstenboschensis</name>
    <dbReference type="NCBI Taxonomy" id="1245436"/>
    <lineage>
        <taxon>Bacteria</taxon>
        <taxon>Pseudomonadati</taxon>
        <taxon>Pseudomonadota</taxon>
        <taxon>Betaproteobacteria</taxon>
        <taxon>Burkholderiales</taxon>
        <taxon>Burkholderiaceae</taxon>
        <taxon>Paraburkholderia</taxon>
    </lineage>
</organism>
<dbReference type="RefSeq" id="WP_317016109.1">
    <property type="nucleotide sequence ID" value="NZ_CP136511.1"/>
</dbReference>